<feature type="chain" id="PRO_5046197221" evidence="1">
    <location>
        <begin position="24"/>
        <end position="218"/>
    </location>
</feature>
<dbReference type="Pfam" id="PF22633">
    <property type="entry name" value="F5_F8_type_C_2"/>
    <property type="match status" value="1"/>
</dbReference>
<organism evidence="3 4">
    <name type="scientific">Pontiella agarivorans</name>
    <dbReference type="NCBI Taxonomy" id="3038953"/>
    <lineage>
        <taxon>Bacteria</taxon>
        <taxon>Pseudomonadati</taxon>
        <taxon>Kiritimatiellota</taxon>
        <taxon>Kiritimatiellia</taxon>
        <taxon>Kiritimatiellales</taxon>
        <taxon>Pontiellaceae</taxon>
        <taxon>Pontiella</taxon>
    </lineage>
</organism>
<dbReference type="InterPro" id="IPR008979">
    <property type="entry name" value="Galactose-bd-like_sf"/>
</dbReference>
<dbReference type="RefSeq" id="WP_322608396.1">
    <property type="nucleotide sequence ID" value="NZ_JARVCO010000010.1"/>
</dbReference>
<evidence type="ECO:0000313" key="3">
    <source>
        <dbReference type="EMBL" id="MDZ8118598.1"/>
    </source>
</evidence>
<evidence type="ECO:0000259" key="2">
    <source>
        <dbReference type="PROSITE" id="PS50022"/>
    </source>
</evidence>
<evidence type="ECO:0000313" key="4">
    <source>
        <dbReference type="Proteomes" id="UP001290861"/>
    </source>
</evidence>
<dbReference type="Gene3D" id="2.60.120.260">
    <property type="entry name" value="Galactose-binding domain-like"/>
    <property type="match status" value="1"/>
</dbReference>
<dbReference type="InterPro" id="IPR000421">
    <property type="entry name" value="FA58C"/>
</dbReference>
<dbReference type="SUPFAM" id="SSF49785">
    <property type="entry name" value="Galactose-binding domain-like"/>
    <property type="match status" value="1"/>
</dbReference>
<sequence length="218" mass="23600">MKNQLKIVTVAALAALVTGSAVAEEMQKLELELPKPLFAGTPKQIRTRNLEKPGTPAPEIMVPKGTVNVAEGKEVTSSDDFPVIGELEYITDADKDGADGSYVELGPGVQWVQIDLGEAKTVYAVALWHYHAQARAYRDIIIQVSDDAEFVEGVTTVFNNDHDNSAGLGVGKAKEYIETNKGKLVDAKGVKGQYVRLYSNGSTGSDMNHYIEVEVFGK</sequence>
<proteinExistence type="predicted"/>
<accession>A0ABU5MWK2</accession>
<name>A0ABU5MWK2_9BACT</name>
<protein>
    <submittedName>
        <fullName evidence="3">Discoidin domain-containing protein</fullName>
    </submittedName>
</protein>
<keyword evidence="1" id="KW-0732">Signal</keyword>
<feature type="domain" description="F5/8 type C" evidence="2">
    <location>
        <begin position="55"/>
        <end position="218"/>
    </location>
</feature>
<keyword evidence="4" id="KW-1185">Reference proteome</keyword>
<reference evidence="3 4" key="1">
    <citation type="journal article" date="2024" name="Appl. Environ. Microbiol.">
        <title>Pontiella agarivorans sp. nov., a novel marine anaerobic bacterium capable of degrading macroalgal polysaccharides and fixing nitrogen.</title>
        <authorList>
            <person name="Liu N."/>
            <person name="Kivenson V."/>
            <person name="Peng X."/>
            <person name="Cui Z."/>
            <person name="Lankiewicz T.S."/>
            <person name="Gosselin K.M."/>
            <person name="English C.J."/>
            <person name="Blair E.M."/>
            <person name="O'Malley M.A."/>
            <person name="Valentine D.L."/>
        </authorList>
    </citation>
    <scope>NUCLEOTIDE SEQUENCE [LARGE SCALE GENOMIC DNA]</scope>
    <source>
        <strain evidence="3 4">NLcol2</strain>
    </source>
</reference>
<dbReference type="EMBL" id="JARVCO010000010">
    <property type="protein sequence ID" value="MDZ8118598.1"/>
    <property type="molecule type" value="Genomic_DNA"/>
</dbReference>
<evidence type="ECO:0000256" key="1">
    <source>
        <dbReference type="SAM" id="SignalP"/>
    </source>
</evidence>
<dbReference type="PROSITE" id="PS50022">
    <property type="entry name" value="FA58C_3"/>
    <property type="match status" value="1"/>
</dbReference>
<gene>
    <name evidence="3" type="ORF">P9H32_08150</name>
</gene>
<dbReference type="Proteomes" id="UP001290861">
    <property type="component" value="Unassembled WGS sequence"/>
</dbReference>
<comment type="caution">
    <text evidence="3">The sequence shown here is derived from an EMBL/GenBank/DDBJ whole genome shotgun (WGS) entry which is preliminary data.</text>
</comment>
<feature type="signal peptide" evidence="1">
    <location>
        <begin position="1"/>
        <end position="23"/>
    </location>
</feature>